<dbReference type="AlphaFoldDB" id="A0AAV4SMK1"/>
<sequence length="73" mass="8697">MRKRGGKGGKTPLLLPLSPWKLKKYRLVILSHNIWQQIGDSTSQLFRKQINQPHFLNYYKQKIKNSPWIPILR</sequence>
<dbReference type="EMBL" id="BPLQ01008009">
    <property type="protein sequence ID" value="GIY34076.1"/>
    <property type="molecule type" value="Genomic_DNA"/>
</dbReference>
<protein>
    <submittedName>
        <fullName evidence="1">Uncharacterized protein</fullName>
    </submittedName>
</protein>
<gene>
    <name evidence="1" type="ORF">CDAR_420071</name>
</gene>
<proteinExistence type="predicted"/>
<dbReference type="Proteomes" id="UP001054837">
    <property type="component" value="Unassembled WGS sequence"/>
</dbReference>
<keyword evidence="2" id="KW-1185">Reference proteome</keyword>
<name>A0AAV4SMK1_9ARAC</name>
<reference evidence="1 2" key="1">
    <citation type="submission" date="2021-06" db="EMBL/GenBank/DDBJ databases">
        <title>Caerostris darwini draft genome.</title>
        <authorList>
            <person name="Kono N."/>
            <person name="Arakawa K."/>
        </authorList>
    </citation>
    <scope>NUCLEOTIDE SEQUENCE [LARGE SCALE GENOMIC DNA]</scope>
</reference>
<accession>A0AAV4SMK1</accession>
<comment type="caution">
    <text evidence="1">The sequence shown here is derived from an EMBL/GenBank/DDBJ whole genome shotgun (WGS) entry which is preliminary data.</text>
</comment>
<evidence type="ECO:0000313" key="1">
    <source>
        <dbReference type="EMBL" id="GIY34076.1"/>
    </source>
</evidence>
<evidence type="ECO:0000313" key="2">
    <source>
        <dbReference type="Proteomes" id="UP001054837"/>
    </source>
</evidence>
<organism evidence="1 2">
    <name type="scientific">Caerostris darwini</name>
    <dbReference type="NCBI Taxonomy" id="1538125"/>
    <lineage>
        <taxon>Eukaryota</taxon>
        <taxon>Metazoa</taxon>
        <taxon>Ecdysozoa</taxon>
        <taxon>Arthropoda</taxon>
        <taxon>Chelicerata</taxon>
        <taxon>Arachnida</taxon>
        <taxon>Araneae</taxon>
        <taxon>Araneomorphae</taxon>
        <taxon>Entelegynae</taxon>
        <taxon>Araneoidea</taxon>
        <taxon>Araneidae</taxon>
        <taxon>Caerostris</taxon>
    </lineage>
</organism>